<evidence type="ECO:0000256" key="1">
    <source>
        <dbReference type="SAM" id="Phobius"/>
    </source>
</evidence>
<keyword evidence="4" id="KW-1185">Reference proteome</keyword>
<dbReference type="InterPro" id="IPR018639">
    <property type="entry name" value="DUF2062"/>
</dbReference>
<organism evidence="3 4">
    <name type="scientific">Eilatimonas milleporae</name>
    <dbReference type="NCBI Taxonomy" id="911205"/>
    <lineage>
        <taxon>Bacteria</taxon>
        <taxon>Pseudomonadati</taxon>
        <taxon>Pseudomonadota</taxon>
        <taxon>Alphaproteobacteria</taxon>
        <taxon>Kordiimonadales</taxon>
        <taxon>Kordiimonadaceae</taxon>
        <taxon>Eilatimonas</taxon>
    </lineage>
</organism>
<dbReference type="PANTHER" id="PTHR40547:SF1">
    <property type="entry name" value="SLL0298 PROTEIN"/>
    <property type="match status" value="1"/>
</dbReference>
<dbReference type="Pfam" id="PF09835">
    <property type="entry name" value="DUF2062"/>
    <property type="match status" value="1"/>
</dbReference>
<evidence type="ECO:0000313" key="3">
    <source>
        <dbReference type="EMBL" id="RMB04429.1"/>
    </source>
</evidence>
<keyword evidence="1" id="KW-0472">Membrane</keyword>
<accession>A0A3M0CBN4</accession>
<proteinExistence type="predicted"/>
<dbReference type="PANTHER" id="PTHR40547">
    <property type="entry name" value="SLL0298 PROTEIN"/>
    <property type="match status" value="1"/>
</dbReference>
<keyword evidence="1" id="KW-1133">Transmembrane helix</keyword>
<sequence>MWWQRLRDWLWPRKGVYRGWRYLGYRLLRLPDTPHRVAAGLASGVAVSFTPFIGFHFLLGFAVAAMTRGNLIASAIGTAVGNPWTFPFIFTLTSEIGTALLGERVSNNVPLASLDTFVTDPLGYVYAFLNLVFPLIVGGLPAAVIVWVLFYFGYRGLAMGYREARRRRLERRQATDHRDAALSVGAVETAVESTLESGA</sequence>
<evidence type="ECO:0000259" key="2">
    <source>
        <dbReference type="Pfam" id="PF09835"/>
    </source>
</evidence>
<feature type="transmembrane region" description="Helical" evidence="1">
    <location>
        <begin position="71"/>
        <end position="90"/>
    </location>
</feature>
<reference evidence="3 4" key="1">
    <citation type="submission" date="2018-10" db="EMBL/GenBank/DDBJ databases">
        <title>Genomic Encyclopedia of Archaeal and Bacterial Type Strains, Phase II (KMG-II): from individual species to whole genera.</title>
        <authorList>
            <person name="Goeker M."/>
        </authorList>
    </citation>
    <scope>NUCLEOTIDE SEQUENCE [LARGE SCALE GENOMIC DNA]</scope>
    <source>
        <strain evidence="3 4">DSM 25217</strain>
    </source>
</reference>
<comment type="caution">
    <text evidence="3">The sequence shown here is derived from an EMBL/GenBank/DDBJ whole genome shotgun (WGS) entry which is preliminary data.</text>
</comment>
<evidence type="ECO:0000313" key="4">
    <source>
        <dbReference type="Proteomes" id="UP000271227"/>
    </source>
</evidence>
<name>A0A3M0CBN4_9PROT</name>
<protein>
    <recommendedName>
        <fullName evidence="2">DUF2062 domain-containing protein</fullName>
    </recommendedName>
</protein>
<feature type="transmembrane region" description="Helical" evidence="1">
    <location>
        <begin position="37"/>
        <end position="59"/>
    </location>
</feature>
<gene>
    <name evidence="3" type="ORF">BXY39_2691</name>
</gene>
<feature type="transmembrane region" description="Helical" evidence="1">
    <location>
        <begin position="124"/>
        <end position="152"/>
    </location>
</feature>
<dbReference type="EMBL" id="REFR01000013">
    <property type="protein sequence ID" value="RMB04429.1"/>
    <property type="molecule type" value="Genomic_DNA"/>
</dbReference>
<dbReference type="AlphaFoldDB" id="A0A3M0CBN4"/>
<dbReference type="InParanoid" id="A0A3M0CBN4"/>
<dbReference type="RefSeq" id="WP_211332248.1">
    <property type="nucleotide sequence ID" value="NZ_REFR01000013.1"/>
</dbReference>
<dbReference type="Proteomes" id="UP000271227">
    <property type="component" value="Unassembled WGS sequence"/>
</dbReference>
<feature type="domain" description="DUF2062" evidence="2">
    <location>
        <begin position="20"/>
        <end position="166"/>
    </location>
</feature>
<keyword evidence="1" id="KW-0812">Transmembrane</keyword>